<sequence>MLDQVRTAAPDALLVVGGAWMPSDGGMWTDCRRIAHYDALIAEQAHRHDGMYVPFTDLFDHDPNRDPTGVPAFGEYTTDGFHPNDAGHRAIYNRYRIALGL</sequence>
<protein>
    <recommendedName>
        <fullName evidence="1">SGNH hydrolase-type esterase domain-containing protein</fullName>
    </recommendedName>
</protein>
<dbReference type="Proteomes" id="UP001165135">
    <property type="component" value="Unassembled WGS sequence"/>
</dbReference>
<reference evidence="2" key="1">
    <citation type="submission" date="2023-03" db="EMBL/GenBank/DDBJ databases">
        <title>Actinoallomurus iriomotensis NBRC 103681.</title>
        <authorList>
            <person name="Ichikawa N."/>
            <person name="Sato H."/>
            <person name="Tonouchi N."/>
        </authorList>
    </citation>
    <scope>NUCLEOTIDE SEQUENCE</scope>
    <source>
        <strain evidence="2">NBRC 103681</strain>
    </source>
</reference>
<dbReference type="Gene3D" id="3.40.50.1110">
    <property type="entry name" value="SGNH hydrolase"/>
    <property type="match status" value="1"/>
</dbReference>
<dbReference type="EMBL" id="BSTJ01000002">
    <property type="protein sequence ID" value="GLY73773.1"/>
    <property type="molecule type" value="Genomic_DNA"/>
</dbReference>
<evidence type="ECO:0000259" key="1">
    <source>
        <dbReference type="Pfam" id="PF13472"/>
    </source>
</evidence>
<accession>A0A9W6RDF4</accession>
<dbReference type="CDD" id="cd00229">
    <property type="entry name" value="SGNH_hydrolase"/>
    <property type="match status" value="1"/>
</dbReference>
<proteinExistence type="predicted"/>
<feature type="domain" description="SGNH hydrolase-type esterase" evidence="1">
    <location>
        <begin position="1"/>
        <end position="90"/>
    </location>
</feature>
<organism evidence="2 3">
    <name type="scientific">Actinoallomurus iriomotensis</name>
    <dbReference type="NCBI Taxonomy" id="478107"/>
    <lineage>
        <taxon>Bacteria</taxon>
        <taxon>Bacillati</taxon>
        <taxon>Actinomycetota</taxon>
        <taxon>Actinomycetes</taxon>
        <taxon>Streptosporangiales</taxon>
        <taxon>Thermomonosporaceae</taxon>
        <taxon>Actinoallomurus</taxon>
    </lineage>
</organism>
<dbReference type="AlphaFoldDB" id="A0A9W6RDF4"/>
<comment type="caution">
    <text evidence="2">The sequence shown here is derived from an EMBL/GenBank/DDBJ whole genome shotgun (WGS) entry which is preliminary data.</text>
</comment>
<dbReference type="InterPro" id="IPR036514">
    <property type="entry name" value="SGNH_hydro_sf"/>
</dbReference>
<dbReference type="Pfam" id="PF13472">
    <property type="entry name" value="Lipase_GDSL_2"/>
    <property type="match status" value="1"/>
</dbReference>
<evidence type="ECO:0000313" key="2">
    <source>
        <dbReference type="EMBL" id="GLY73773.1"/>
    </source>
</evidence>
<evidence type="ECO:0000313" key="3">
    <source>
        <dbReference type="Proteomes" id="UP001165135"/>
    </source>
</evidence>
<dbReference type="InterPro" id="IPR013830">
    <property type="entry name" value="SGNH_hydro"/>
</dbReference>
<name>A0A9W6RDF4_9ACTN</name>
<gene>
    <name evidence="2" type="ORF">Airi01_020400</name>
</gene>
<dbReference type="SUPFAM" id="SSF52266">
    <property type="entry name" value="SGNH hydrolase"/>
    <property type="match status" value="1"/>
</dbReference>